<dbReference type="AlphaFoldDB" id="A0AAV7G9I1"/>
<evidence type="ECO:0000259" key="5">
    <source>
        <dbReference type="PROSITE" id="PS51795"/>
    </source>
</evidence>
<dbReference type="InterPro" id="IPR044604">
    <property type="entry name" value="FLZ12/13/14"/>
</dbReference>
<reference evidence="6 7" key="1">
    <citation type="journal article" date="2021" name="Hortic Res">
        <title>Chromosome-scale assembly of the Dendrobium chrysotoxum genome enhances the understanding of orchid evolution.</title>
        <authorList>
            <person name="Zhang Y."/>
            <person name="Zhang G.Q."/>
            <person name="Zhang D."/>
            <person name="Liu X.D."/>
            <person name="Xu X.Y."/>
            <person name="Sun W.H."/>
            <person name="Yu X."/>
            <person name="Zhu X."/>
            <person name="Wang Z.W."/>
            <person name="Zhao X."/>
            <person name="Zhong W.Y."/>
            <person name="Chen H."/>
            <person name="Yin W.L."/>
            <person name="Huang T."/>
            <person name="Niu S.C."/>
            <person name="Liu Z.J."/>
        </authorList>
    </citation>
    <scope>NUCLEOTIDE SEQUENCE [LARGE SCALE GENOMIC DNA]</scope>
    <source>
        <strain evidence="6">Lindl</strain>
    </source>
</reference>
<organism evidence="6 7">
    <name type="scientific">Dendrobium chrysotoxum</name>
    <name type="common">Orchid</name>
    <dbReference type="NCBI Taxonomy" id="161865"/>
    <lineage>
        <taxon>Eukaryota</taxon>
        <taxon>Viridiplantae</taxon>
        <taxon>Streptophyta</taxon>
        <taxon>Embryophyta</taxon>
        <taxon>Tracheophyta</taxon>
        <taxon>Spermatophyta</taxon>
        <taxon>Magnoliopsida</taxon>
        <taxon>Liliopsida</taxon>
        <taxon>Asparagales</taxon>
        <taxon>Orchidaceae</taxon>
        <taxon>Epidendroideae</taxon>
        <taxon>Malaxideae</taxon>
        <taxon>Dendrobiinae</taxon>
        <taxon>Dendrobium</taxon>
    </lineage>
</organism>
<evidence type="ECO:0000313" key="6">
    <source>
        <dbReference type="EMBL" id="KAH0452323.1"/>
    </source>
</evidence>
<keyword evidence="7" id="KW-1185">Reference proteome</keyword>
<comment type="similarity">
    <text evidence="1">Belongs to the FLZ family.</text>
</comment>
<dbReference type="InterPro" id="IPR007650">
    <property type="entry name" value="Zf-FLZ_dom"/>
</dbReference>
<accession>A0AAV7G9I1</accession>
<name>A0AAV7G9I1_DENCH</name>
<feature type="zinc finger region" description="FLZ-type" evidence="3">
    <location>
        <begin position="1"/>
        <end position="84"/>
    </location>
</feature>
<dbReference type="PANTHER" id="PTHR47208:SF15">
    <property type="entry name" value="FLZ-TYPE DOMAIN-CONTAINING PROTEIN"/>
    <property type="match status" value="1"/>
</dbReference>
<dbReference type="Proteomes" id="UP000775213">
    <property type="component" value="Unassembled WGS sequence"/>
</dbReference>
<gene>
    <name evidence="6" type="ORF">IEQ34_019622</name>
</gene>
<dbReference type="GO" id="GO:0046872">
    <property type="term" value="F:metal ion binding"/>
    <property type="evidence" value="ECO:0007669"/>
    <property type="project" value="UniProtKB-KW"/>
</dbReference>
<sequence length="117" mass="12998">MGNTKQLANMRRIGPSPMRKNNPKLNTHLATKEQGSKFNISGKSMFKKKQNDLALNLSFIYRGEVAFCSSECREKQITIDERKERKKCSSSSVKKAEQPTPPKSSESSASSETVTAA</sequence>
<feature type="domain" description="FLZ-type" evidence="5">
    <location>
        <begin position="1"/>
        <end position="84"/>
    </location>
</feature>
<evidence type="ECO:0000256" key="2">
    <source>
        <dbReference type="ARBA" id="ARBA00022723"/>
    </source>
</evidence>
<proteinExistence type="inferred from homology"/>
<keyword evidence="2" id="KW-0479">Metal-binding</keyword>
<dbReference type="EMBL" id="JAGFBR010000017">
    <property type="protein sequence ID" value="KAH0452323.1"/>
    <property type="molecule type" value="Genomic_DNA"/>
</dbReference>
<feature type="region of interest" description="Disordered" evidence="4">
    <location>
        <begin position="1"/>
        <end position="24"/>
    </location>
</feature>
<dbReference type="PROSITE" id="PS51795">
    <property type="entry name" value="ZF_FLZ"/>
    <property type="match status" value="1"/>
</dbReference>
<evidence type="ECO:0000256" key="1">
    <source>
        <dbReference type="ARBA" id="ARBA00009374"/>
    </source>
</evidence>
<evidence type="ECO:0000256" key="4">
    <source>
        <dbReference type="SAM" id="MobiDB-lite"/>
    </source>
</evidence>
<comment type="caution">
    <text evidence="6">The sequence shown here is derived from an EMBL/GenBank/DDBJ whole genome shotgun (WGS) entry which is preliminary data.</text>
</comment>
<feature type="region of interest" description="Disordered" evidence="4">
    <location>
        <begin position="81"/>
        <end position="117"/>
    </location>
</feature>
<dbReference type="PANTHER" id="PTHR47208">
    <property type="entry name" value="OS02G0174800 PROTEIN"/>
    <property type="match status" value="1"/>
</dbReference>
<evidence type="ECO:0000256" key="3">
    <source>
        <dbReference type="PROSITE-ProRule" id="PRU01131"/>
    </source>
</evidence>
<protein>
    <recommendedName>
        <fullName evidence="5">FLZ-type domain-containing protein</fullName>
    </recommendedName>
</protein>
<feature type="compositionally biased region" description="Low complexity" evidence="4">
    <location>
        <begin position="103"/>
        <end position="117"/>
    </location>
</feature>
<dbReference type="Pfam" id="PF04570">
    <property type="entry name" value="zf-FLZ"/>
    <property type="match status" value="1"/>
</dbReference>
<evidence type="ECO:0000313" key="7">
    <source>
        <dbReference type="Proteomes" id="UP000775213"/>
    </source>
</evidence>